<dbReference type="EMBL" id="CP144091">
    <property type="protein sequence ID" value="WWD09790.1"/>
    <property type="molecule type" value="Genomic_DNA"/>
</dbReference>
<keyword evidence="3" id="KW-1133">Transmembrane helix</keyword>
<gene>
    <name evidence="4" type="ORF">V865_007918</name>
</gene>
<protein>
    <submittedName>
        <fullName evidence="4">Uncharacterized protein</fullName>
    </submittedName>
</protein>
<feature type="compositionally biased region" description="Polar residues" evidence="2">
    <location>
        <begin position="12"/>
        <end position="22"/>
    </location>
</feature>
<feature type="transmembrane region" description="Helical" evidence="3">
    <location>
        <begin position="82"/>
        <end position="103"/>
    </location>
</feature>
<accession>A0AAX4KW48</accession>
<sequence>MSLSPLRASLVRPTSSMSRIPQSFSRISNRSLHYTFPRSTSNTTSSSTTHHAHGHQHAHQNASQAPRNGKKPSPHMVWYREIVPAMIPIFLISTTLFLSLSLIRTHLSHSKSLSESNSKIQELESQLSQLRLEQKRQRVREKRERERILPLVVERVLQRVGVVGGEEDEEVEEVKELPRLL</sequence>
<evidence type="ECO:0000256" key="1">
    <source>
        <dbReference type="SAM" id="Coils"/>
    </source>
</evidence>
<name>A0AAX4KW48_9TREE</name>
<dbReference type="RefSeq" id="XP_066087757.1">
    <property type="nucleotide sequence ID" value="XM_066231660.1"/>
</dbReference>
<proteinExistence type="predicted"/>
<dbReference type="KEGG" id="ker:91106719"/>
<dbReference type="Proteomes" id="UP001358614">
    <property type="component" value="Chromosome 3"/>
</dbReference>
<keyword evidence="3" id="KW-0472">Membrane</keyword>
<feature type="compositionally biased region" description="Low complexity" evidence="2">
    <location>
        <begin position="39"/>
        <end position="49"/>
    </location>
</feature>
<keyword evidence="1" id="KW-0175">Coiled coil</keyword>
<dbReference type="GeneID" id="91106719"/>
<organism evidence="4 5">
    <name type="scientific">Kwoniella europaea PYCC6329</name>
    <dbReference type="NCBI Taxonomy" id="1423913"/>
    <lineage>
        <taxon>Eukaryota</taxon>
        <taxon>Fungi</taxon>
        <taxon>Dikarya</taxon>
        <taxon>Basidiomycota</taxon>
        <taxon>Agaricomycotina</taxon>
        <taxon>Tremellomycetes</taxon>
        <taxon>Tremellales</taxon>
        <taxon>Cryptococcaceae</taxon>
        <taxon>Kwoniella</taxon>
    </lineage>
</organism>
<keyword evidence="5" id="KW-1185">Reference proteome</keyword>
<evidence type="ECO:0000313" key="4">
    <source>
        <dbReference type="EMBL" id="WWD09790.1"/>
    </source>
</evidence>
<keyword evidence="3" id="KW-0812">Transmembrane</keyword>
<evidence type="ECO:0000256" key="3">
    <source>
        <dbReference type="SAM" id="Phobius"/>
    </source>
</evidence>
<feature type="region of interest" description="Disordered" evidence="2">
    <location>
        <begin position="1"/>
        <end position="22"/>
    </location>
</feature>
<feature type="region of interest" description="Disordered" evidence="2">
    <location>
        <begin position="35"/>
        <end position="73"/>
    </location>
</feature>
<evidence type="ECO:0000313" key="5">
    <source>
        <dbReference type="Proteomes" id="UP001358614"/>
    </source>
</evidence>
<reference evidence="4 5" key="1">
    <citation type="submission" date="2024-01" db="EMBL/GenBank/DDBJ databases">
        <title>Comparative genomics of Cryptococcus and Kwoniella reveals pathogenesis evolution and contrasting modes of karyotype evolution via chromosome fusion or intercentromeric recombination.</title>
        <authorList>
            <person name="Coelho M.A."/>
            <person name="David-Palma M."/>
            <person name="Shea T."/>
            <person name="Bowers K."/>
            <person name="McGinley-Smith S."/>
            <person name="Mohammad A.W."/>
            <person name="Gnirke A."/>
            <person name="Yurkov A.M."/>
            <person name="Nowrousian M."/>
            <person name="Sun S."/>
            <person name="Cuomo C.A."/>
            <person name="Heitman J."/>
        </authorList>
    </citation>
    <scope>NUCLEOTIDE SEQUENCE [LARGE SCALE GENOMIC DNA]</scope>
    <source>
        <strain evidence="4 5">PYCC6329</strain>
    </source>
</reference>
<evidence type="ECO:0000256" key="2">
    <source>
        <dbReference type="SAM" id="MobiDB-lite"/>
    </source>
</evidence>
<feature type="coiled-coil region" evidence="1">
    <location>
        <begin position="113"/>
        <end position="140"/>
    </location>
</feature>
<dbReference type="AlphaFoldDB" id="A0AAX4KW48"/>